<keyword evidence="5" id="KW-1185">Reference proteome</keyword>
<feature type="domain" description="Integrator complex subunit 5 C-terminal" evidence="3">
    <location>
        <begin position="1200"/>
        <end position="1364"/>
    </location>
</feature>
<feature type="region of interest" description="Disordered" evidence="2">
    <location>
        <begin position="1088"/>
        <end position="1121"/>
    </location>
</feature>
<proteinExistence type="predicted"/>
<feature type="compositionally biased region" description="Acidic residues" evidence="2">
    <location>
        <begin position="1110"/>
        <end position="1121"/>
    </location>
</feature>
<dbReference type="InterPro" id="IPR029444">
    <property type="entry name" value="INTS5_C"/>
</dbReference>
<organism evidence="4 5">
    <name type="scientific">Dictyostelium firmibasis</name>
    <dbReference type="NCBI Taxonomy" id="79012"/>
    <lineage>
        <taxon>Eukaryota</taxon>
        <taxon>Amoebozoa</taxon>
        <taxon>Evosea</taxon>
        <taxon>Eumycetozoa</taxon>
        <taxon>Dictyostelia</taxon>
        <taxon>Dictyosteliales</taxon>
        <taxon>Dictyosteliaceae</taxon>
        <taxon>Dictyostelium</taxon>
    </lineage>
</organism>
<feature type="region of interest" description="Disordered" evidence="2">
    <location>
        <begin position="94"/>
        <end position="116"/>
    </location>
</feature>
<protein>
    <recommendedName>
        <fullName evidence="3">Integrator complex subunit 5 C-terminal domain-containing protein</fullName>
    </recommendedName>
</protein>
<reference evidence="4 5" key="1">
    <citation type="submission" date="2023-11" db="EMBL/GenBank/DDBJ databases">
        <title>Dfirmibasis_genome.</title>
        <authorList>
            <person name="Edelbroek B."/>
            <person name="Kjellin J."/>
            <person name="Jerlstrom-Hultqvist J."/>
            <person name="Soderbom F."/>
        </authorList>
    </citation>
    <scope>NUCLEOTIDE SEQUENCE [LARGE SCALE GENOMIC DNA]</scope>
    <source>
        <strain evidence="4 5">TNS-C-14</strain>
    </source>
</reference>
<evidence type="ECO:0000256" key="2">
    <source>
        <dbReference type="SAM" id="MobiDB-lite"/>
    </source>
</evidence>
<comment type="caution">
    <text evidence="4">The sequence shown here is derived from an EMBL/GenBank/DDBJ whole genome shotgun (WGS) entry which is preliminary data.</text>
</comment>
<sequence length="1377" mass="160008">MKEENSKIETSERDKEYNISGDDNDNIDNTLTISWIEDWRNEAENENEDINEKKENNDEISTSRYNLFLERILTLDSNSNLKNILNLNEYPKKENKSKETDTTSPKNATASTTAKTTTKKYVRTNNLLNNNGENITYITSPLSNESLESTEECCFFLVHLPITKQLIFNQFTCLLIHLFQIEYSNTIIINNATSTTTNSLNRSSYNNNYNNNYNYNNNNNNYNYNNNYNRGNNNNYYNHNNNNNNNNNNSNNNQNYQQNPSLKIRDLEGYQDCSHLKKLCLTIHDHLIQLLQRNPLVWYDSVVDWSLSTLTILTRLLITLKNNKLQQQLKNKQPTVTATTPISTMVRERLDFYSFRSLLSLFLHLTRVLPIETFIERSNVSQFLDISSTNKTTPPLSSSTTTYELGWILCHLGKKNPSLILELTFNHCLKNINSICNKDNKNNNNNNNVNSKSHHIQDINCFQILEFLASQPSSYLSIIFQQHIDRIINDHKSNNNKNSLFLNDIKSFLMLISKDDGFLSISLPIILDKLSPFGINQFDCDNGINSINDDNNNDKDDSGSNEKAIESITEILEKVLLGNSQVISFHSKRILLVLYYCCFGDGSESTSSSTQIKNQTRFNVSIRLLTSIVKDRLEKQLIGKLYSPTLIFNQQQQPQPQPQPQLQNIENNTFINNLNQDENILFYLSQIQCNNNNNNNNNNNIHNKLIKEKNNIILKLISLIGMDSVYSSLMILKHIISKFNSNQFIQYFYKLVEQFQASNSNTIEFFFNDIFKSIDAFTHDDLITLLNNLLELVKTSNLSTIYNEALKSISSNWVVLLKLIKHPNLIESNKMIAIEILYHSFNNRYNNNNSQSIQQLEINNHNIKKKEIPTLSDKEMLEIRVLLEKILNLIFKSFKEKDSFERLKKFEIYKNLYLLICNGSLVYFSSTIDLIFDSLFSTKTDMIIKLPILCALSPANTLPPPNYPTNLESSGSIIGGVSGSSYENGEYSDDGANRSEEEEIYFKQIINPSLPLSQPLIMLPMQPSLLEINYERKYYHYKFNDMNNPNHIPFTNKPKNLKKRSENNNDYIGKKLESSSLINNTNEITFKKQRMRMKKQQLDSKEEKLVNKETEDDDEDQDQNDEQVNYEKYNILNNEIDLQSFIKSLVLYDSSSNNGNNHGGDINDRLQILTNQFLLRVSSPYIEPSYDSYQEILPKQSHYERDIFIRNLFQQNPFLYRVLEIISIDGRELTKCLEIIKSLLVNEISYWYQCRNSYSESPIKSPHYHTTIQLVKALINAEFIIHPLNLSLELFDKIKADEISYILTSIWNFIKDYQPNPSQYQQQITSSTTNDVTTPTYKRVFNNCNTTPYSLTLKAIFHNHIKELCFHYARFFPKKYN</sequence>
<keyword evidence="1" id="KW-0175">Coiled coil</keyword>
<evidence type="ECO:0000256" key="1">
    <source>
        <dbReference type="SAM" id="Coils"/>
    </source>
</evidence>
<dbReference type="PANTHER" id="PTHR31697">
    <property type="entry name" value="INTEGRATOR COMPLEX SUBUNIT 5"/>
    <property type="match status" value="1"/>
</dbReference>
<dbReference type="GO" id="GO:0034472">
    <property type="term" value="P:snRNA 3'-end processing"/>
    <property type="evidence" value="ECO:0007669"/>
    <property type="project" value="TreeGrafter"/>
</dbReference>
<feature type="compositionally biased region" description="Basic and acidic residues" evidence="2">
    <location>
        <begin position="1096"/>
        <end position="1109"/>
    </location>
</feature>
<dbReference type="Proteomes" id="UP001344447">
    <property type="component" value="Unassembled WGS sequence"/>
</dbReference>
<dbReference type="Pfam" id="PF14838">
    <property type="entry name" value="INTS5_C"/>
    <property type="match status" value="1"/>
</dbReference>
<dbReference type="PANTHER" id="PTHR31697:SF2">
    <property type="entry name" value="INTEGRATOR COMPLEX SUBUNIT 5"/>
    <property type="match status" value="1"/>
</dbReference>
<feature type="coiled-coil region" evidence="1">
    <location>
        <begin position="36"/>
        <end position="63"/>
    </location>
</feature>
<evidence type="ECO:0000313" key="4">
    <source>
        <dbReference type="EMBL" id="KAK5582678.1"/>
    </source>
</evidence>
<feature type="compositionally biased region" description="Basic and acidic residues" evidence="2">
    <location>
        <begin position="1"/>
        <end position="17"/>
    </location>
</feature>
<dbReference type="GO" id="GO:0032039">
    <property type="term" value="C:integrator complex"/>
    <property type="evidence" value="ECO:0007669"/>
    <property type="project" value="InterPro"/>
</dbReference>
<feature type="region of interest" description="Disordered" evidence="2">
    <location>
        <begin position="1"/>
        <end position="24"/>
    </location>
</feature>
<evidence type="ECO:0000313" key="5">
    <source>
        <dbReference type="Proteomes" id="UP001344447"/>
    </source>
</evidence>
<feature type="compositionally biased region" description="Low complexity" evidence="2">
    <location>
        <begin position="102"/>
        <end position="116"/>
    </location>
</feature>
<gene>
    <name evidence="4" type="ORF">RB653_004263</name>
</gene>
<feature type="region of interest" description="Disordered" evidence="2">
    <location>
        <begin position="229"/>
        <end position="258"/>
    </location>
</feature>
<name>A0AAN7UIZ7_9MYCE</name>
<dbReference type="EMBL" id="JAVFKY010000001">
    <property type="protein sequence ID" value="KAK5582678.1"/>
    <property type="molecule type" value="Genomic_DNA"/>
</dbReference>
<evidence type="ECO:0000259" key="3">
    <source>
        <dbReference type="Pfam" id="PF14838"/>
    </source>
</evidence>
<dbReference type="InterPro" id="IPR040316">
    <property type="entry name" value="INTS5"/>
</dbReference>
<accession>A0AAN7UIZ7</accession>